<dbReference type="GO" id="GO:0006508">
    <property type="term" value="P:proteolysis"/>
    <property type="evidence" value="ECO:0007669"/>
    <property type="project" value="UniProtKB-KW"/>
</dbReference>
<evidence type="ECO:0000256" key="1">
    <source>
        <dbReference type="ARBA" id="ARBA00022670"/>
    </source>
</evidence>
<evidence type="ECO:0000256" key="3">
    <source>
        <dbReference type="ARBA" id="ARBA00022801"/>
    </source>
</evidence>
<protein>
    <recommendedName>
        <fullName evidence="5">Peptidase M20 dimerisation domain-containing protein</fullName>
    </recommendedName>
</protein>
<evidence type="ECO:0008006" key="5">
    <source>
        <dbReference type="Google" id="ProtNLM"/>
    </source>
</evidence>
<feature type="non-terminal residue" evidence="4">
    <location>
        <position position="1"/>
    </location>
</feature>
<keyword evidence="2" id="KW-0479">Metal-binding</keyword>
<keyword evidence="1" id="KW-0645">Protease</keyword>
<dbReference type="EMBL" id="UINC01050042">
    <property type="protein sequence ID" value="SVB62538.1"/>
    <property type="molecule type" value="Genomic_DNA"/>
</dbReference>
<dbReference type="AlphaFoldDB" id="A0A382FHH8"/>
<dbReference type="PANTHER" id="PTHR43270:SF12">
    <property type="entry name" value="SUCCINYL-DIAMINOPIMELATE DESUCCINYLASE"/>
    <property type="match status" value="1"/>
</dbReference>
<dbReference type="PANTHER" id="PTHR43270">
    <property type="entry name" value="BETA-ALA-HIS DIPEPTIDASE"/>
    <property type="match status" value="1"/>
</dbReference>
<organism evidence="4">
    <name type="scientific">marine metagenome</name>
    <dbReference type="NCBI Taxonomy" id="408172"/>
    <lineage>
        <taxon>unclassified sequences</taxon>
        <taxon>metagenomes</taxon>
        <taxon>ecological metagenomes</taxon>
    </lineage>
</organism>
<dbReference type="InterPro" id="IPR051458">
    <property type="entry name" value="Cyt/Met_Dipeptidase"/>
</dbReference>
<evidence type="ECO:0000256" key="2">
    <source>
        <dbReference type="ARBA" id="ARBA00022723"/>
    </source>
</evidence>
<proteinExistence type="predicted"/>
<dbReference type="GO" id="GO:0046872">
    <property type="term" value="F:metal ion binding"/>
    <property type="evidence" value="ECO:0007669"/>
    <property type="project" value="UniProtKB-KW"/>
</dbReference>
<keyword evidence="3" id="KW-0378">Hydrolase</keyword>
<evidence type="ECO:0000313" key="4">
    <source>
        <dbReference type="EMBL" id="SVB62538.1"/>
    </source>
</evidence>
<accession>A0A382FHH8</accession>
<gene>
    <name evidence="4" type="ORF">METZ01_LOCUS215392</name>
</gene>
<reference evidence="4" key="1">
    <citation type="submission" date="2018-05" db="EMBL/GenBank/DDBJ databases">
        <authorList>
            <person name="Lanie J.A."/>
            <person name="Ng W.-L."/>
            <person name="Kazmierczak K.M."/>
            <person name="Andrzejewski T.M."/>
            <person name="Davidsen T.M."/>
            <person name="Wayne K.J."/>
            <person name="Tettelin H."/>
            <person name="Glass J.I."/>
            <person name="Rusch D."/>
            <person name="Podicherti R."/>
            <person name="Tsui H.-C.T."/>
            <person name="Winkler M.E."/>
        </authorList>
    </citation>
    <scope>NUCLEOTIDE SEQUENCE</scope>
</reference>
<dbReference type="SUPFAM" id="SSF53187">
    <property type="entry name" value="Zn-dependent exopeptidases"/>
    <property type="match status" value="1"/>
</dbReference>
<name>A0A382FHH8_9ZZZZ</name>
<dbReference type="Gene3D" id="3.40.630.10">
    <property type="entry name" value="Zn peptidases"/>
    <property type="match status" value="1"/>
</dbReference>
<sequence length="69" mass="7419">PIFTREGGSIPVVSTFQEVLGLPAVLFGVGLPDENAHAPNERLDLGNFHNGVISSACLYDEISRVGRLR</sequence>
<dbReference type="GO" id="GO:0008233">
    <property type="term" value="F:peptidase activity"/>
    <property type="evidence" value="ECO:0007669"/>
    <property type="project" value="UniProtKB-KW"/>
</dbReference>